<accession>J9E0R7</accession>
<proteinExistence type="predicted"/>
<dbReference type="WBParaSite" id="mrna-Wban_03298">
    <property type="protein sequence ID" value="mrna-Wban_03298"/>
    <property type="gene ID" value="Wban_03298"/>
</dbReference>
<dbReference type="Proteomes" id="UP000004810">
    <property type="component" value="Unassembled WGS sequence"/>
</dbReference>
<name>J9E0R7_WUCBA</name>
<dbReference type="OrthoDB" id="5885129at2759"/>
<dbReference type="EMBL" id="UYWW01012677">
    <property type="protein sequence ID" value="VDM21940.1"/>
    <property type="molecule type" value="Genomic_DNA"/>
</dbReference>
<dbReference type="Proteomes" id="UP000093561">
    <property type="component" value="Unassembled WGS sequence"/>
</dbReference>
<evidence type="ECO:0000313" key="2">
    <source>
        <dbReference type="EMBL" id="VDM21940.1"/>
    </source>
</evidence>
<dbReference type="Proteomes" id="UP000270924">
    <property type="component" value="Unassembled WGS sequence"/>
</dbReference>
<reference evidence="4" key="4">
    <citation type="journal article" date="2016" name="Mol. Ecol.">
        <title>Population genomics of the filarial nematode parasite Wuchereria bancrofti from mosquitoes.</title>
        <authorList>
            <person name="Small S.T."/>
            <person name="Reimer L.J."/>
            <person name="Tisch D.J."/>
            <person name="King C.L."/>
            <person name="Christensen B.M."/>
            <person name="Siba P.M."/>
            <person name="Kazura J.W."/>
            <person name="Serre D."/>
            <person name="Zimmerman P.A."/>
        </authorList>
    </citation>
    <scope>NUCLEOTIDE SEQUENCE</scope>
    <source>
        <strain evidence="4">pt0022</strain>
    </source>
</reference>
<dbReference type="OMA" id="GAMGYAN"/>
<evidence type="ECO:0000313" key="5">
    <source>
        <dbReference type="Proteomes" id="UP000270924"/>
    </source>
</evidence>
<reference evidence="6 7" key="6">
    <citation type="submission" date="2024-02" db="UniProtKB">
        <authorList>
            <consortium name="WormBaseParasite"/>
        </authorList>
    </citation>
    <scope>IDENTIFICATION</scope>
    <source>
        <strain evidence="6 7">pt0022</strain>
    </source>
</reference>
<keyword evidence="5" id="KW-1185">Reference proteome</keyword>
<dbReference type="AlphaFoldDB" id="J9E0R7"/>
<reference evidence="2 5" key="5">
    <citation type="submission" date="2018-11" db="EMBL/GenBank/DDBJ databases">
        <authorList>
            <consortium name="Pathogen Informatics"/>
        </authorList>
    </citation>
    <scope>NUCLEOTIDE SEQUENCE [LARGE SCALE GENOMIC DNA]</scope>
</reference>
<evidence type="ECO:0000313" key="3">
    <source>
        <dbReference type="Proteomes" id="UP000004810"/>
    </source>
</evidence>
<protein>
    <submittedName>
        <fullName evidence="1 6">Uncharacterized protein</fullName>
    </submittedName>
</protein>
<organism evidence="1 3">
    <name type="scientific">Wuchereria bancrofti</name>
    <dbReference type="NCBI Taxonomy" id="6293"/>
    <lineage>
        <taxon>Eukaryota</taxon>
        <taxon>Metazoa</taxon>
        <taxon>Ecdysozoa</taxon>
        <taxon>Nematoda</taxon>
        <taxon>Chromadorea</taxon>
        <taxon>Rhabditida</taxon>
        <taxon>Spirurina</taxon>
        <taxon>Spiruromorpha</taxon>
        <taxon>Filarioidea</taxon>
        <taxon>Onchocercidae</taxon>
        <taxon>Wuchereria</taxon>
    </lineage>
</organism>
<evidence type="ECO:0000313" key="7">
    <source>
        <dbReference type="WBParaSite" id="mrna-Wban_03295"/>
    </source>
</evidence>
<sequence length="80" mass="8608">MQIFNPIPILHDPMSDDRCDVNGGGNVDATGSVHDGDGDDIGAMGYANQNPTNQMLSPILSTELTVILQQVVVIPLLQYR</sequence>
<dbReference type="EMBL" id="ADBV01021636">
    <property type="protein sequence ID" value="EJW70502.1"/>
    <property type="molecule type" value="Genomic_DNA"/>
</dbReference>
<evidence type="ECO:0000313" key="4">
    <source>
        <dbReference type="Proteomes" id="UP000093561"/>
    </source>
</evidence>
<reference evidence="4" key="3">
    <citation type="submission" date="2015-03" db="EMBL/GenBank/DDBJ databases">
        <title>Wuchereria bancrofti Genome Sequencing Papua New Guinea Strain.</title>
        <authorList>
            <person name="Small S.T."/>
            <person name="Serre D."/>
            <person name="Zimmerman P.A."/>
        </authorList>
    </citation>
    <scope>NUCLEOTIDE SEQUENCE [LARGE SCALE GENOMIC DNA]</scope>
    <source>
        <strain evidence="4">pt0022</strain>
    </source>
</reference>
<evidence type="ECO:0000313" key="6">
    <source>
        <dbReference type="WBParaSite" id="mrna-Wban_03293"/>
    </source>
</evidence>
<reference evidence="1" key="2">
    <citation type="submission" date="2012-08" db="EMBL/GenBank/DDBJ databases">
        <title>The Genome Sequence of Wuchereria bancrofti.</title>
        <authorList>
            <consortium name="The Broad Institute Genome Sequencing Platform"/>
            <consortium name="Broad Institute Genome Sequencing Center for Infectious Disease"/>
            <person name="Nutman T.B."/>
            <person name="Fink D.L."/>
            <person name="Russ C."/>
            <person name="Young S."/>
            <person name="Zeng Q."/>
            <person name="Koehrsen M."/>
            <person name="Alvarado L."/>
            <person name="Berlin A."/>
            <person name="Borenstein D."/>
            <person name="Chapman S.B."/>
            <person name="Chen Z."/>
            <person name="Engels R."/>
            <person name="Freedman E."/>
            <person name="Gellesch M."/>
            <person name="Goldberg J."/>
            <person name="Griggs A."/>
            <person name="Gujja S."/>
            <person name="Heilman E.R."/>
            <person name="Heiman D."/>
            <person name="Hepburn T."/>
            <person name="Howarth C."/>
            <person name="Jen D."/>
            <person name="Larson L."/>
            <person name="Lewis B."/>
            <person name="Mehta T."/>
            <person name="Park D."/>
            <person name="Pearson M."/>
            <person name="Richards J."/>
            <person name="Roberts A."/>
            <person name="Saif S."/>
            <person name="Shea T."/>
            <person name="Shenoy N."/>
            <person name="Sisk P."/>
            <person name="Stolte C."/>
            <person name="Sykes S."/>
            <person name="Walk T."/>
            <person name="White J."/>
            <person name="Yandava C."/>
            <person name="Haas B."/>
            <person name="Henn M.R."/>
            <person name="Nusbaum C."/>
            <person name="Birren B."/>
        </authorList>
    </citation>
    <scope>NUCLEOTIDE SEQUENCE</scope>
</reference>
<evidence type="ECO:0000313" key="1">
    <source>
        <dbReference type="EMBL" id="EJW70502.1"/>
    </source>
</evidence>
<dbReference type="WBParaSite" id="mrna-Wban_03293">
    <property type="protein sequence ID" value="mrna-Wban_03293"/>
    <property type="gene ID" value="Wban_03293"/>
</dbReference>
<reference evidence="3" key="1">
    <citation type="submission" date="2012-08" db="EMBL/GenBank/DDBJ databases">
        <title>The Genome Sequence of Wuchereria bancrofti.</title>
        <authorList>
            <person name="Nutman T.B."/>
            <person name="Fink D.L."/>
            <person name="Russ C."/>
            <person name="Young S."/>
            <person name="Zeng Q."/>
            <person name="Koehrsen M."/>
            <person name="Alvarado L."/>
            <person name="Berlin A."/>
            <person name="Chapman S.B."/>
            <person name="Chen Z."/>
            <person name="Freedman E."/>
            <person name="Gellesch M."/>
            <person name="Goldberg J."/>
            <person name="Griggs A."/>
            <person name="Gujja S."/>
            <person name="Heilman E.R."/>
            <person name="Heiman D."/>
            <person name="Hepburn T."/>
            <person name="Howarth C."/>
            <person name="Jen D."/>
            <person name="Larson L."/>
            <person name="Lewis B."/>
            <person name="Mehta T."/>
            <person name="Park D."/>
            <person name="Pearson M."/>
            <person name="Roberts A."/>
            <person name="Saif S."/>
            <person name="Shea T."/>
            <person name="Shenoy N."/>
            <person name="Sisk P."/>
            <person name="Stolte C."/>
            <person name="Sykes S."/>
            <person name="Walk T."/>
            <person name="White J."/>
            <person name="Yandava C."/>
            <person name="Haas B."/>
            <person name="Henn M.R."/>
            <person name="Nusbaum C."/>
            <person name="Birren B."/>
        </authorList>
    </citation>
    <scope>NUCLEOTIDE SEQUENCE [LARGE SCALE GENOMIC DNA]</scope>
    <source>
        <strain evidence="3">NA</strain>
    </source>
</reference>
<gene>
    <name evidence="2" type="ORF">WBA_LOCUS12233</name>
    <name evidence="1" type="ORF">WUBG_18591</name>
</gene>
<dbReference type="WBParaSite" id="mrna-Wban_03295">
    <property type="protein sequence ID" value="mrna-Wban_03295"/>
    <property type="gene ID" value="Wban_03295"/>
</dbReference>